<evidence type="ECO:0000313" key="4">
    <source>
        <dbReference type="WBParaSite" id="GPUH_0000127401-mRNA-1"/>
    </source>
</evidence>
<dbReference type="OrthoDB" id="5821797at2759"/>
<dbReference type="AlphaFoldDB" id="A0A183CXT3"/>
<name>A0A183CXT3_9BILA</name>
<evidence type="ECO:0000313" key="3">
    <source>
        <dbReference type="Proteomes" id="UP000271098"/>
    </source>
</evidence>
<evidence type="ECO:0000256" key="1">
    <source>
        <dbReference type="SAM" id="MobiDB-lite"/>
    </source>
</evidence>
<gene>
    <name evidence="2" type="ORF">GPUH_LOCUS1274</name>
</gene>
<dbReference type="EMBL" id="UYRT01001486">
    <property type="protein sequence ID" value="VDK29725.1"/>
    <property type="molecule type" value="Genomic_DNA"/>
</dbReference>
<organism evidence="4">
    <name type="scientific">Gongylonema pulchrum</name>
    <dbReference type="NCBI Taxonomy" id="637853"/>
    <lineage>
        <taxon>Eukaryota</taxon>
        <taxon>Metazoa</taxon>
        <taxon>Ecdysozoa</taxon>
        <taxon>Nematoda</taxon>
        <taxon>Chromadorea</taxon>
        <taxon>Rhabditida</taxon>
        <taxon>Spirurina</taxon>
        <taxon>Spiruromorpha</taxon>
        <taxon>Spiruroidea</taxon>
        <taxon>Gongylonematidae</taxon>
        <taxon>Gongylonema</taxon>
    </lineage>
</organism>
<proteinExistence type="predicted"/>
<sequence length="152" mass="16840">MLGLMNSPTECDEFYAERSRDGESTAFPGQHRKKAQVSYRQDGRRMIDGNVEKVKEPGEMWNSLLIKSAARYVDGSNGSITGQCVTDQPEGRVLENDVTVMPKLLDITMRCKPKTTTVIDYLGSTSVVFISESGQDKAEEGNEVQEKSKVGK</sequence>
<reference evidence="4" key="1">
    <citation type="submission" date="2016-06" db="UniProtKB">
        <authorList>
            <consortium name="WormBaseParasite"/>
        </authorList>
    </citation>
    <scope>IDENTIFICATION</scope>
</reference>
<evidence type="ECO:0000313" key="2">
    <source>
        <dbReference type="EMBL" id="VDK29725.1"/>
    </source>
</evidence>
<dbReference type="PANTHER" id="PTHR38608">
    <property type="entry name" value="PROTEIN CBG07207"/>
    <property type="match status" value="1"/>
</dbReference>
<feature type="region of interest" description="Disordered" evidence="1">
    <location>
        <begin position="133"/>
        <end position="152"/>
    </location>
</feature>
<accession>A0A183CXT3</accession>
<dbReference type="PANTHER" id="PTHR38608:SF4">
    <property type="entry name" value="PROTEIN CBG07207"/>
    <property type="match status" value="1"/>
</dbReference>
<protein>
    <submittedName>
        <fullName evidence="4">Late endosomal/lysosomal adaptor and MAPK and MTOR activator 5</fullName>
    </submittedName>
</protein>
<dbReference type="Proteomes" id="UP000271098">
    <property type="component" value="Unassembled WGS sequence"/>
</dbReference>
<keyword evidence="3" id="KW-1185">Reference proteome</keyword>
<feature type="compositionally biased region" description="Basic and acidic residues" evidence="1">
    <location>
        <begin position="134"/>
        <end position="152"/>
    </location>
</feature>
<feature type="region of interest" description="Disordered" evidence="1">
    <location>
        <begin position="16"/>
        <end position="39"/>
    </location>
</feature>
<dbReference type="WBParaSite" id="GPUH_0000127401-mRNA-1">
    <property type="protein sequence ID" value="GPUH_0000127401-mRNA-1"/>
    <property type="gene ID" value="GPUH_0000127401"/>
</dbReference>
<reference evidence="2 3" key="2">
    <citation type="submission" date="2018-11" db="EMBL/GenBank/DDBJ databases">
        <authorList>
            <consortium name="Pathogen Informatics"/>
        </authorList>
    </citation>
    <scope>NUCLEOTIDE SEQUENCE [LARGE SCALE GENOMIC DNA]</scope>
</reference>